<organism evidence="1">
    <name type="scientific">Homo sapiens</name>
    <name type="common">Human</name>
    <dbReference type="NCBI Taxonomy" id="9606"/>
    <lineage>
        <taxon>Eukaryota</taxon>
        <taxon>Metazoa</taxon>
        <taxon>Chordata</taxon>
        <taxon>Craniata</taxon>
        <taxon>Vertebrata</taxon>
        <taxon>Euteleostomi</taxon>
        <taxon>Mammalia</taxon>
        <taxon>Eutheria</taxon>
        <taxon>Euarchontoglires</taxon>
        <taxon>Primates</taxon>
        <taxon>Haplorrhini</taxon>
        <taxon>Catarrhini</taxon>
        <taxon>Hominidae</taxon>
        <taxon>Homo</taxon>
    </lineage>
</organism>
<proteinExistence type="predicted"/>
<dbReference type="EMBL" id="HF584071">
    <property type="protein sequence ID" value="CCQ43568.1"/>
    <property type="molecule type" value="Genomic_DNA"/>
</dbReference>
<dbReference type="AlphaFoldDB" id="L8EAY1"/>
<sequence>MLQKEMNFPRKNYFISVSCMFPSLQMRRKQNQQNTALKKAKGKLIFKHI</sequence>
<reference evidence="1" key="1">
    <citation type="journal article" date="2013" name="PLoS ONE">
        <title>Direct detection of alternative open reading frames translation products in human significantly expands the proteome.</title>
        <authorList>
            <person name="Vanderperre B."/>
            <person name="Lucier J.-F."/>
            <person name="Motard J."/>
            <person name="Tremblay G."/>
            <person name="Vanderperre S."/>
            <person name="Wisztorski M."/>
            <person name="Salzet M."/>
            <person name="Boisvert F.-M."/>
            <person name="Roucou X."/>
        </authorList>
    </citation>
    <scope>NUCLEOTIDE SEQUENCE</scope>
</reference>
<dbReference type="OrthoDB" id="17687at2759"/>
<accession>L8EAY1</accession>
<name>L8EAY1_HUMAN</name>
<protein>
    <submittedName>
        <fullName evidence="1">Alternative protein TBC1D8B</fullName>
    </submittedName>
</protein>
<evidence type="ECO:0000313" key="1">
    <source>
        <dbReference type="EMBL" id="CCQ43568.1"/>
    </source>
</evidence>
<gene>
    <name evidence="1" type="primary">TBC1D8B</name>
</gene>